<dbReference type="GO" id="GO:0004553">
    <property type="term" value="F:hydrolase activity, hydrolyzing O-glycosyl compounds"/>
    <property type="evidence" value="ECO:0007669"/>
    <property type="project" value="InterPro"/>
</dbReference>
<evidence type="ECO:0000256" key="6">
    <source>
        <dbReference type="RuleBase" id="RU361187"/>
    </source>
</evidence>
<evidence type="ECO:0000256" key="7">
    <source>
        <dbReference type="SAM" id="MobiDB-lite"/>
    </source>
</evidence>
<keyword evidence="2 6" id="KW-0378">Hydrolase</keyword>
<feature type="compositionally biased region" description="Low complexity" evidence="7">
    <location>
        <begin position="33"/>
        <end position="57"/>
    </location>
</feature>
<dbReference type="InterPro" id="IPR051795">
    <property type="entry name" value="Glycosyl_Hydrlase_43"/>
</dbReference>
<dbReference type="InterPro" id="IPR023296">
    <property type="entry name" value="Glyco_hydro_beta-prop_sf"/>
</dbReference>
<dbReference type="InterPro" id="IPR006710">
    <property type="entry name" value="Glyco_hydro_43"/>
</dbReference>
<dbReference type="PANTHER" id="PTHR42812">
    <property type="entry name" value="BETA-XYLOSIDASE"/>
    <property type="match status" value="1"/>
</dbReference>
<evidence type="ECO:0000313" key="9">
    <source>
        <dbReference type="Proteomes" id="UP000321181"/>
    </source>
</evidence>
<organism evidence="8 9">
    <name type="scientific">Cellulomonas aerilata</name>
    <dbReference type="NCBI Taxonomy" id="515326"/>
    <lineage>
        <taxon>Bacteria</taxon>
        <taxon>Bacillati</taxon>
        <taxon>Actinomycetota</taxon>
        <taxon>Actinomycetes</taxon>
        <taxon>Micrococcales</taxon>
        <taxon>Cellulomonadaceae</taxon>
        <taxon>Cellulomonas</taxon>
    </lineage>
</organism>
<dbReference type="EMBL" id="BJYY01000001">
    <property type="protein sequence ID" value="GEO32373.1"/>
    <property type="molecule type" value="Genomic_DNA"/>
</dbReference>
<evidence type="ECO:0000256" key="2">
    <source>
        <dbReference type="ARBA" id="ARBA00022801"/>
    </source>
</evidence>
<feature type="active site" description="Proton donor" evidence="4">
    <location>
        <position position="233"/>
    </location>
</feature>
<sequence length="337" mass="35401">MRLRSAAASRGGPVAAAVVATALLLGACGGGDAPASDPDPASTSAPSDDSPNPVVADDFPDPDVLEVDGVYYAYATEGNLRNVRVARSDDLVEWETLPDALPDLPSWVIPGKTWAPEVAEIAAGQYVLYFTATNVEPTFQCIGTATATSPEGPFTVVGEGMLVCPPDEGGAIDAATFADADGTRYLLWKNDGNCCGLDTWIQIAPLAPDGLSLAGPPTRLVQQDQEWEGNLVEAPTLVLRDGVYTLLYSANDYGGASYAIGRATATSVLGPYTKDEEPFLTTSDAPDYVGPGGQDVVVGPDGEDLLVFHSWYLEETYRGMNVLPLEWQDGVPGVVVD</sequence>
<comment type="similarity">
    <text evidence="1 6">Belongs to the glycosyl hydrolase 43 family.</text>
</comment>
<dbReference type="Proteomes" id="UP000321181">
    <property type="component" value="Unassembled WGS sequence"/>
</dbReference>
<dbReference type="Gene3D" id="2.115.10.20">
    <property type="entry name" value="Glycosyl hydrolase domain, family 43"/>
    <property type="match status" value="1"/>
</dbReference>
<evidence type="ECO:0008006" key="10">
    <source>
        <dbReference type="Google" id="ProtNLM"/>
    </source>
</evidence>
<reference evidence="8 9" key="1">
    <citation type="submission" date="2019-07" db="EMBL/GenBank/DDBJ databases">
        <title>Whole genome shotgun sequence of Cellulomonas aerilata NBRC 106308.</title>
        <authorList>
            <person name="Hosoyama A."/>
            <person name="Uohara A."/>
            <person name="Ohji S."/>
            <person name="Ichikawa N."/>
        </authorList>
    </citation>
    <scope>NUCLEOTIDE SEQUENCE [LARGE SCALE GENOMIC DNA]</scope>
    <source>
        <strain evidence="8 9">NBRC 106308</strain>
    </source>
</reference>
<evidence type="ECO:0000256" key="3">
    <source>
        <dbReference type="ARBA" id="ARBA00023295"/>
    </source>
</evidence>
<dbReference type="Pfam" id="PF04616">
    <property type="entry name" value="Glyco_hydro_43"/>
    <property type="match status" value="1"/>
</dbReference>
<name>A0A512D7B5_9CELL</name>
<feature type="region of interest" description="Disordered" evidence="7">
    <location>
        <begin position="30"/>
        <end position="61"/>
    </location>
</feature>
<dbReference type="RefSeq" id="WP_146898472.1">
    <property type="nucleotide sequence ID" value="NZ_BAAARM010000001.1"/>
</dbReference>
<comment type="caution">
    <text evidence="8">The sequence shown here is derived from an EMBL/GenBank/DDBJ whole genome shotgun (WGS) entry which is preliminary data.</text>
</comment>
<evidence type="ECO:0000256" key="4">
    <source>
        <dbReference type="PIRSR" id="PIRSR606710-1"/>
    </source>
</evidence>
<keyword evidence="3 6" id="KW-0326">Glycosidase</keyword>
<dbReference type="SUPFAM" id="SSF75005">
    <property type="entry name" value="Arabinanase/levansucrase/invertase"/>
    <property type="match status" value="1"/>
</dbReference>
<evidence type="ECO:0000256" key="1">
    <source>
        <dbReference type="ARBA" id="ARBA00009865"/>
    </source>
</evidence>
<dbReference type="OrthoDB" id="9801455at2"/>
<proteinExistence type="inferred from homology"/>
<feature type="active site" description="Proton acceptor" evidence="4">
    <location>
        <position position="61"/>
    </location>
</feature>
<evidence type="ECO:0000256" key="5">
    <source>
        <dbReference type="PIRSR" id="PIRSR606710-2"/>
    </source>
</evidence>
<protein>
    <recommendedName>
        <fullName evidence="10">Glycosyl hydrolase family 43</fullName>
    </recommendedName>
</protein>
<dbReference type="PROSITE" id="PS51257">
    <property type="entry name" value="PROKAR_LIPOPROTEIN"/>
    <property type="match status" value="1"/>
</dbReference>
<evidence type="ECO:0000313" key="8">
    <source>
        <dbReference type="EMBL" id="GEO32373.1"/>
    </source>
</evidence>
<accession>A0A512D7B5</accession>
<dbReference type="AlphaFoldDB" id="A0A512D7B5"/>
<keyword evidence="9" id="KW-1185">Reference proteome</keyword>
<dbReference type="PANTHER" id="PTHR42812:SF5">
    <property type="entry name" value="ENDO-ARABINASE"/>
    <property type="match status" value="1"/>
</dbReference>
<dbReference type="GO" id="GO:0005975">
    <property type="term" value="P:carbohydrate metabolic process"/>
    <property type="evidence" value="ECO:0007669"/>
    <property type="project" value="InterPro"/>
</dbReference>
<feature type="site" description="Important for catalytic activity, responsible for pKa modulation of the active site Glu and correct orientation of both the proton donor and substrate" evidence="5">
    <location>
        <position position="173"/>
    </location>
</feature>
<gene>
    <name evidence="8" type="ORF">CAE01nite_00980</name>
</gene>
<dbReference type="CDD" id="cd08999">
    <property type="entry name" value="GH43_ABN-like"/>
    <property type="match status" value="1"/>
</dbReference>